<name>E0RW72_BUTPB</name>
<dbReference type="KEGG" id="bpb:bpr_I0188"/>
<dbReference type="STRING" id="515622.bpr_I0188"/>
<evidence type="ECO:0000313" key="1">
    <source>
        <dbReference type="EMBL" id="ADL32938.1"/>
    </source>
</evidence>
<accession>E0RW72</accession>
<reference evidence="1 2" key="1">
    <citation type="journal article" date="2010" name="PLoS ONE">
        <title>The glycobiome of the rumen bacterium Butyrivibrio proteoclasticus B316(T) highlights adaptation to a polysaccharide-rich environment.</title>
        <authorList>
            <person name="Kelly W.J."/>
            <person name="Leahy S.C."/>
            <person name="Altermann E."/>
            <person name="Yeoman C.J."/>
            <person name="Dunne J.C."/>
            <person name="Kong Z."/>
            <person name="Pacheco D.M."/>
            <person name="Li D."/>
            <person name="Noel S.J."/>
            <person name="Moon C.D."/>
            <person name="Cookson A.L."/>
            <person name="Attwood G.T."/>
        </authorList>
    </citation>
    <scope>NUCLEOTIDE SEQUENCE [LARGE SCALE GENOMIC DNA]</scope>
    <source>
        <strain evidence="2">ATCC 51982 / DSM 14932 / B316</strain>
    </source>
</reference>
<protein>
    <submittedName>
        <fullName evidence="1">Uncharacterized protein</fullName>
    </submittedName>
</protein>
<evidence type="ECO:0000313" key="2">
    <source>
        <dbReference type="Proteomes" id="UP000001299"/>
    </source>
</evidence>
<dbReference type="AlphaFoldDB" id="E0RW72"/>
<dbReference type="EMBL" id="CP001810">
    <property type="protein sequence ID" value="ADL32938.1"/>
    <property type="molecule type" value="Genomic_DNA"/>
</dbReference>
<proteinExistence type="predicted"/>
<dbReference type="HOGENOM" id="CLU_1131952_0_0_9"/>
<organism evidence="1 2">
    <name type="scientific">Butyrivibrio proteoclasticus (strain ATCC 51982 / DSM 14932 / B316)</name>
    <name type="common">Clostridium proteoclasticum</name>
    <dbReference type="NCBI Taxonomy" id="515622"/>
    <lineage>
        <taxon>Bacteria</taxon>
        <taxon>Bacillati</taxon>
        <taxon>Bacillota</taxon>
        <taxon>Clostridia</taxon>
        <taxon>Lachnospirales</taxon>
        <taxon>Lachnospiraceae</taxon>
        <taxon>Butyrivibrio</taxon>
    </lineage>
</organism>
<dbReference type="eggNOG" id="ENOG5030VH6">
    <property type="taxonomic scope" value="Bacteria"/>
</dbReference>
<dbReference type="Proteomes" id="UP000001299">
    <property type="component" value="Chromosome 1"/>
</dbReference>
<gene>
    <name evidence="1" type="ordered locus">bpr_I0188</name>
</gene>
<sequence>MGKRDNRTRRLLMKRQLLKRTISTLLTISSALVLSMNSGLVTAYATEGGLSAGEAAAQAALERTEPVTTVAEEEEVVEIPQNNTVVVNGNITKSTLDGHYYAYSIPGLAVVSPLADLQKQANFMVLEYFFVSTWDLYKYTAPMALETMDTIAKAHEAELGATFQMTVSRYFSMKVYPLENDEMQITTKVMIPTAFMGEKNSYAVVYVKSGGAYEILPDLDDEPTTITFNAHAGTGAYGLIKYLEK</sequence>
<keyword evidence="2" id="KW-1185">Reference proteome</keyword>